<evidence type="ECO:0000256" key="8">
    <source>
        <dbReference type="ARBA" id="ARBA00023136"/>
    </source>
</evidence>
<dbReference type="RefSeq" id="WP_348268874.1">
    <property type="nucleotide sequence ID" value="NZ_CP121194.1"/>
</dbReference>
<name>A0AAU7DAY3_9BACT</name>
<keyword evidence="3" id="KW-0285">Flavoprotein</keyword>
<evidence type="ECO:0000256" key="4">
    <source>
        <dbReference type="ARBA" id="ARBA00022643"/>
    </source>
</evidence>
<keyword evidence="5 9" id="KW-0812">Transmembrane</keyword>
<dbReference type="EMBL" id="CP121195">
    <property type="protein sequence ID" value="XBH14864.1"/>
    <property type="molecule type" value="Genomic_DNA"/>
</dbReference>
<keyword evidence="7 9" id="KW-1133">Transmembrane helix</keyword>
<feature type="transmembrane region" description="Helical" evidence="9">
    <location>
        <begin position="176"/>
        <end position="192"/>
    </location>
</feature>
<feature type="transmembrane region" description="Helical" evidence="9">
    <location>
        <begin position="98"/>
        <end position="115"/>
    </location>
</feature>
<keyword evidence="4" id="KW-0288">FMN</keyword>
<feature type="transmembrane region" description="Helical" evidence="9">
    <location>
        <begin position="250"/>
        <end position="271"/>
    </location>
</feature>
<evidence type="ECO:0000256" key="1">
    <source>
        <dbReference type="ARBA" id="ARBA00022448"/>
    </source>
</evidence>
<dbReference type="GO" id="GO:0005886">
    <property type="term" value="C:plasma membrane"/>
    <property type="evidence" value="ECO:0007669"/>
    <property type="project" value="TreeGrafter"/>
</dbReference>
<feature type="transmembrane region" description="Helical" evidence="9">
    <location>
        <begin position="152"/>
        <end position="169"/>
    </location>
</feature>
<evidence type="ECO:0000256" key="3">
    <source>
        <dbReference type="ARBA" id="ARBA00022630"/>
    </source>
</evidence>
<gene>
    <name evidence="10" type="ORF">P4G45_06580</name>
    <name evidence="11" type="ORF">P8936_06815</name>
</gene>
<organism evidence="11">
    <name type="scientific">Edaphobacter paludis</name>
    <dbReference type="NCBI Taxonomy" id="3035702"/>
    <lineage>
        <taxon>Bacteria</taxon>
        <taxon>Pseudomonadati</taxon>
        <taxon>Acidobacteriota</taxon>
        <taxon>Terriglobia</taxon>
        <taxon>Terriglobales</taxon>
        <taxon>Acidobacteriaceae</taxon>
        <taxon>Edaphobacter</taxon>
    </lineage>
</organism>
<evidence type="ECO:0000256" key="6">
    <source>
        <dbReference type="ARBA" id="ARBA00022967"/>
    </source>
</evidence>
<evidence type="ECO:0000256" key="5">
    <source>
        <dbReference type="ARBA" id="ARBA00022692"/>
    </source>
</evidence>
<evidence type="ECO:0000256" key="7">
    <source>
        <dbReference type="ARBA" id="ARBA00022989"/>
    </source>
</evidence>
<dbReference type="InterPro" id="IPR004338">
    <property type="entry name" value="NqrB/RnfD"/>
</dbReference>
<keyword evidence="8 9" id="KW-0472">Membrane</keyword>
<dbReference type="AlphaFoldDB" id="A0AAU7DAY3"/>
<keyword evidence="6" id="KW-1278">Translocase</keyword>
<feature type="transmembrane region" description="Helical" evidence="9">
    <location>
        <begin position="55"/>
        <end position="73"/>
    </location>
</feature>
<dbReference type="KEGG" id="epl:P4G45_06580"/>
<evidence type="ECO:0000313" key="11">
    <source>
        <dbReference type="EMBL" id="XBH14864.1"/>
    </source>
</evidence>
<sequence length="296" mass="33141">MSHITITTPVPPDNGAQWKRIFSLDNRFMPPLFITLILLVGNVSFGILESYQKTLLAIMTSIVAEMILGRIFLHKWPHLASAYITGISIGILLRSPFFWPYALCSLLAITSKYVLRVKGRHIWNPSNFGISAMVFLAAESVATLSIQWGNNLGAMLVIWLLGSIIIWRLRRFHICAVYVISFVALAFLRTWITGDPLLSEISPITGPEYQLFIFFMITDPKTTVRSKRGQCVVAFAVAAVEMLLRLDQSVYAPFYALFMVGPIALLIEMWLNSRRSSANTSGNLDKSIAYPLPHSG</sequence>
<evidence type="ECO:0000313" key="10">
    <source>
        <dbReference type="EMBL" id="XBH11382.1"/>
    </source>
</evidence>
<keyword evidence="1" id="KW-0813">Transport</keyword>
<accession>A0AAU7D210</accession>
<dbReference type="PANTHER" id="PTHR30578:SF0">
    <property type="entry name" value="ION-TRANSLOCATING OXIDOREDUCTASE COMPLEX SUBUNIT D"/>
    <property type="match status" value="1"/>
</dbReference>
<protein>
    <submittedName>
        <fullName evidence="11">Uncharacterized protein</fullName>
    </submittedName>
</protein>
<keyword evidence="2" id="KW-0597">Phosphoprotein</keyword>
<reference evidence="11" key="1">
    <citation type="submission" date="2023-03" db="EMBL/GenBank/DDBJ databases">
        <title>Edaphobacter sp.</title>
        <authorList>
            <person name="Huber K.J."/>
            <person name="Papendorf J."/>
            <person name="Pilke C."/>
            <person name="Bunk B."/>
            <person name="Sproeer C."/>
            <person name="Pester M."/>
        </authorList>
    </citation>
    <scope>NUCLEOTIDE SEQUENCE</scope>
    <source>
        <strain evidence="10">DSM 109919</strain>
        <strain evidence="11">DSM 109920</strain>
    </source>
</reference>
<accession>A0AAU7DAY3</accession>
<dbReference type="EMBL" id="CP121194">
    <property type="protein sequence ID" value="XBH11382.1"/>
    <property type="molecule type" value="Genomic_DNA"/>
</dbReference>
<feature type="transmembrane region" description="Helical" evidence="9">
    <location>
        <begin position="28"/>
        <end position="48"/>
    </location>
</feature>
<proteinExistence type="predicted"/>
<dbReference type="PANTHER" id="PTHR30578">
    <property type="entry name" value="ELECTRON TRANSPORT COMPLEX PROTEIN RNFD"/>
    <property type="match status" value="1"/>
</dbReference>
<evidence type="ECO:0000256" key="9">
    <source>
        <dbReference type="SAM" id="Phobius"/>
    </source>
</evidence>
<dbReference type="GO" id="GO:0055085">
    <property type="term" value="P:transmembrane transport"/>
    <property type="evidence" value="ECO:0007669"/>
    <property type="project" value="InterPro"/>
</dbReference>
<feature type="transmembrane region" description="Helical" evidence="9">
    <location>
        <begin position="127"/>
        <end position="146"/>
    </location>
</feature>
<evidence type="ECO:0000256" key="2">
    <source>
        <dbReference type="ARBA" id="ARBA00022553"/>
    </source>
</evidence>